<dbReference type="Pfam" id="PF00067">
    <property type="entry name" value="p450"/>
    <property type="match status" value="1"/>
</dbReference>
<dbReference type="InterPro" id="IPR017972">
    <property type="entry name" value="Cyt_P450_CS"/>
</dbReference>
<sequence>MLFDFIQSSLDVTSFSAILAAIVVLLTTVYCFMRDRGLPPGPTGIPVLGIYPFLKDENLHLQLDGYVKKYGDLSSFRLAGRLFINLGSMKVIREAHVTNSEYFAGRYTDFNVMNFTFNGGVAFINGEPWKVLRKFFFQIFKDIGMMSSLKDNTSGPMYDTLNSLITDLRNLNGLPVNIIDILNEKCSNVLRRILFGENGITEEQMRNIIRPYGALLEAMSGTNLLLTGELAERLIFRFKRGYSRIVKNQKLMEDAVYEIIDQHENTFDEDHVRNIVDAYLKERNERRQRGDPTADYFTRKALMGSLSQFIGDGILSVIHFIGIFFIALIKYPEEQDKIYEEILDVVGPNRQPTLEDKSNLPYTNAFIFEIMRMSNFFPFFPSLICTKETTIRGYRIPEGTVTVMNVWSAQHDPKIYEDPYKFDPYRYIARAGTTRPDLPLVFGVGKRACMGEAFSMMEVFLFLTTVVKNFRLILPEGEKFDSSLFTMKLKCCAKPRYP</sequence>
<reference evidence="17 18" key="1">
    <citation type="submission" date="2013-11" db="EMBL/GenBank/DDBJ databases">
        <title>Genome sequencing of Stegodyphus mimosarum.</title>
        <authorList>
            <person name="Bechsgaard J."/>
        </authorList>
    </citation>
    <scope>NUCLEOTIDE SEQUENCE [LARGE SCALE GENOMIC DNA]</scope>
</reference>
<dbReference type="Gene3D" id="1.10.630.10">
    <property type="entry name" value="Cytochrome P450"/>
    <property type="match status" value="1"/>
</dbReference>
<dbReference type="PRINTS" id="PR00463">
    <property type="entry name" value="EP450I"/>
</dbReference>
<evidence type="ECO:0000256" key="2">
    <source>
        <dbReference type="ARBA" id="ARBA00003690"/>
    </source>
</evidence>
<keyword evidence="10 15" id="KW-0560">Oxidoreductase</keyword>
<keyword evidence="12 15" id="KW-0503">Monooxygenase</keyword>
<evidence type="ECO:0000256" key="14">
    <source>
        <dbReference type="PIRSR" id="PIRSR602401-1"/>
    </source>
</evidence>
<dbReference type="STRING" id="407821.A0A087UH65"/>
<keyword evidence="11 14" id="KW-0408">Iron</keyword>
<feature type="transmembrane region" description="Helical" evidence="16">
    <location>
        <begin position="309"/>
        <end position="329"/>
    </location>
</feature>
<dbReference type="FunFam" id="1.10.630.10:FF:000238">
    <property type="entry name" value="Cytochrome P450 2A6"/>
    <property type="match status" value="1"/>
</dbReference>
<dbReference type="GO" id="GO:0016712">
    <property type="term" value="F:oxidoreductase activity, acting on paired donors, with incorporation or reduction of molecular oxygen, reduced flavin or flavoprotein as one donor, and incorporation of one atom of oxygen"/>
    <property type="evidence" value="ECO:0007669"/>
    <property type="project" value="TreeGrafter"/>
</dbReference>
<dbReference type="PANTHER" id="PTHR24300">
    <property type="entry name" value="CYTOCHROME P450 508A4-RELATED"/>
    <property type="match status" value="1"/>
</dbReference>
<feature type="binding site" description="axial binding residue" evidence="14">
    <location>
        <position position="449"/>
    </location>
    <ligand>
        <name>heme</name>
        <dbReference type="ChEBI" id="CHEBI:30413"/>
    </ligand>
    <ligandPart>
        <name>Fe</name>
        <dbReference type="ChEBI" id="CHEBI:18248"/>
    </ligandPart>
</feature>
<evidence type="ECO:0000256" key="1">
    <source>
        <dbReference type="ARBA" id="ARBA00001971"/>
    </source>
</evidence>
<dbReference type="InterPro" id="IPR050182">
    <property type="entry name" value="Cytochrome_P450_fam2"/>
</dbReference>
<dbReference type="Proteomes" id="UP000054359">
    <property type="component" value="Unassembled WGS sequence"/>
</dbReference>
<evidence type="ECO:0000256" key="7">
    <source>
        <dbReference type="ARBA" id="ARBA00022723"/>
    </source>
</evidence>
<evidence type="ECO:0000256" key="11">
    <source>
        <dbReference type="ARBA" id="ARBA00023004"/>
    </source>
</evidence>
<dbReference type="EMBL" id="KK119777">
    <property type="protein sequence ID" value="KFM76704.1"/>
    <property type="molecule type" value="Genomic_DNA"/>
</dbReference>
<feature type="non-terminal residue" evidence="17">
    <location>
        <position position="498"/>
    </location>
</feature>
<dbReference type="InterPro" id="IPR001128">
    <property type="entry name" value="Cyt_P450"/>
</dbReference>
<dbReference type="OrthoDB" id="6419827at2759"/>
<evidence type="ECO:0000256" key="8">
    <source>
        <dbReference type="ARBA" id="ARBA00022824"/>
    </source>
</evidence>
<evidence type="ECO:0000256" key="5">
    <source>
        <dbReference type="ARBA" id="ARBA00010617"/>
    </source>
</evidence>
<dbReference type="GO" id="GO:0005789">
    <property type="term" value="C:endoplasmic reticulum membrane"/>
    <property type="evidence" value="ECO:0007669"/>
    <property type="project" value="UniProtKB-SubCell"/>
</dbReference>
<keyword evidence="7 14" id="KW-0479">Metal-binding</keyword>
<dbReference type="GO" id="GO:0006082">
    <property type="term" value="P:organic acid metabolic process"/>
    <property type="evidence" value="ECO:0007669"/>
    <property type="project" value="TreeGrafter"/>
</dbReference>
<keyword evidence="16" id="KW-0812">Transmembrane</keyword>
<dbReference type="PRINTS" id="PR00385">
    <property type="entry name" value="P450"/>
</dbReference>
<keyword evidence="13 16" id="KW-0472">Membrane</keyword>
<keyword evidence="18" id="KW-1185">Reference proteome</keyword>
<comment type="function">
    <text evidence="2">May be involved in the metabolism of insect hormones and in the breakdown of synthetic insecticides.</text>
</comment>
<dbReference type="InterPro" id="IPR002401">
    <property type="entry name" value="Cyt_P450_E_grp-I"/>
</dbReference>
<gene>
    <name evidence="17" type="ORF">X975_10231</name>
</gene>
<name>A0A087UH65_STEMI</name>
<evidence type="ECO:0000256" key="13">
    <source>
        <dbReference type="ARBA" id="ARBA00023136"/>
    </source>
</evidence>
<evidence type="ECO:0000256" key="3">
    <source>
        <dbReference type="ARBA" id="ARBA00004174"/>
    </source>
</evidence>
<evidence type="ECO:0000256" key="4">
    <source>
        <dbReference type="ARBA" id="ARBA00004406"/>
    </source>
</evidence>
<evidence type="ECO:0000256" key="10">
    <source>
        <dbReference type="ARBA" id="ARBA00023002"/>
    </source>
</evidence>
<keyword evidence="16" id="KW-1133">Transmembrane helix</keyword>
<protein>
    <submittedName>
        <fullName evidence="17">Cytochrome P450 2A9</fullName>
    </submittedName>
</protein>
<keyword evidence="6 14" id="KW-0349">Heme</keyword>
<dbReference type="PANTHER" id="PTHR24300:SF403">
    <property type="entry name" value="CYTOCHROME P450 306A1"/>
    <property type="match status" value="1"/>
</dbReference>
<feature type="transmembrane region" description="Helical" evidence="16">
    <location>
        <begin position="12"/>
        <end position="33"/>
    </location>
</feature>
<evidence type="ECO:0000256" key="6">
    <source>
        <dbReference type="ARBA" id="ARBA00022617"/>
    </source>
</evidence>
<comment type="cofactor">
    <cofactor evidence="1 14">
        <name>heme</name>
        <dbReference type="ChEBI" id="CHEBI:30413"/>
    </cofactor>
</comment>
<dbReference type="GO" id="GO:0020037">
    <property type="term" value="F:heme binding"/>
    <property type="evidence" value="ECO:0007669"/>
    <property type="project" value="InterPro"/>
</dbReference>
<keyword evidence="9" id="KW-0492">Microsome</keyword>
<dbReference type="InterPro" id="IPR036396">
    <property type="entry name" value="Cyt_P450_sf"/>
</dbReference>
<dbReference type="GO" id="GO:0006805">
    <property type="term" value="P:xenobiotic metabolic process"/>
    <property type="evidence" value="ECO:0007669"/>
    <property type="project" value="TreeGrafter"/>
</dbReference>
<evidence type="ECO:0000256" key="16">
    <source>
        <dbReference type="SAM" id="Phobius"/>
    </source>
</evidence>
<evidence type="ECO:0000256" key="12">
    <source>
        <dbReference type="ARBA" id="ARBA00023033"/>
    </source>
</evidence>
<accession>A0A087UH65</accession>
<dbReference type="AlphaFoldDB" id="A0A087UH65"/>
<dbReference type="GO" id="GO:0008395">
    <property type="term" value="F:steroid hydroxylase activity"/>
    <property type="evidence" value="ECO:0007669"/>
    <property type="project" value="TreeGrafter"/>
</dbReference>
<evidence type="ECO:0000313" key="18">
    <source>
        <dbReference type="Proteomes" id="UP000054359"/>
    </source>
</evidence>
<dbReference type="SUPFAM" id="SSF48264">
    <property type="entry name" value="Cytochrome P450"/>
    <property type="match status" value="1"/>
</dbReference>
<dbReference type="PROSITE" id="PS00086">
    <property type="entry name" value="CYTOCHROME_P450"/>
    <property type="match status" value="1"/>
</dbReference>
<comment type="similarity">
    <text evidence="5 15">Belongs to the cytochrome P450 family.</text>
</comment>
<evidence type="ECO:0000313" key="17">
    <source>
        <dbReference type="EMBL" id="KFM76704.1"/>
    </source>
</evidence>
<keyword evidence="8" id="KW-0256">Endoplasmic reticulum</keyword>
<proteinExistence type="inferred from homology"/>
<organism evidence="17 18">
    <name type="scientific">Stegodyphus mimosarum</name>
    <name type="common">African social velvet spider</name>
    <dbReference type="NCBI Taxonomy" id="407821"/>
    <lineage>
        <taxon>Eukaryota</taxon>
        <taxon>Metazoa</taxon>
        <taxon>Ecdysozoa</taxon>
        <taxon>Arthropoda</taxon>
        <taxon>Chelicerata</taxon>
        <taxon>Arachnida</taxon>
        <taxon>Araneae</taxon>
        <taxon>Araneomorphae</taxon>
        <taxon>Entelegynae</taxon>
        <taxon>Eresoidea</taxon>
        <taxon>Eresidae</taxon>
        <taxon>Stegodyphus</taxon>
    </lineage>
</organism>
<evidence type="ECO:0000256" key="15">
    <source>
        <dbReference type="RuleBase" id="RU000461"/>
    </source>
</evidence>
<dbReference type="OMA" id="RWVSIAP"/>
<evidence type="ECO:0000256" key="9">
    <source>
        <dbReference type="ARBA" id="ARBA00022848"/>
    </source>
</evidence>
<dbReference type="GO" id="GO:0005506">
    <property type="term" value="F:iron ion binding"/>
    <property type="evidence" value="ECO:0007669"/>
    <property type="project" value="InterPro"/>
</dbReference>
<comment type="subcellular location">
    <subcellularLocation>
        <location evidence="4">Endoplasmic reticulum membrane</location>
        <topology evidence="4">Peripheral membrane protein</topology>
    </subcellularLocation>
    <subcellularLocation>
        <location evidence="3">Microsome membrane</location>
        <topology evidence="3">Peripheral membrane protein</topology>
    </subcellularLocation>
</comment>